<dbReference type="InterPro" id="IPR046995">
    <property type="entry name" value="RGS10/12/14-like"/>
</dbReference>
<organism evidence="3 4">
    <name type="scientific">Lottia gigantea</name>
    <name type="common">Giant owl limpet</name>
    <dbReference type="NCBI Taxonomy" id="225164"/>
    <lineage>
        <taxon>Eukaryota</taxon>
        <taxon>Metazoa</taxon>
        <taxon>Spiralia</taxon>
        <taxon>Lophotrochozoa</taxon>
        <taxon>Mollusca</taxon>
        <taxon>Gastropoda</taxon>
        <taxon>Patellogastropoda</taxon>
        <taxon>Lottioidea</taxon>
        <taxon>Lottiidae</taxon>
        <taxon>Lottia</taxon>
    </lineage>
</organism>
<evidence type="ECO:0000313" key="3">
    <source>
        <dbReference type="EMBL" id="ESO90821.1"/>
    </source>
</evidence>
<feature type="domain" description="PDZ" evidence="2">
    <location>
        <begin position="6"/>
        <end position="83"/>
    </location>
</feature>
<dbReference type="Gene3D" id="2.30.42.10">
    <property type="match status" value="1"/>
</dbReference>
<feature type="non-terminal residue" evidence="3">
    <location>
        <position position="416"/>
    </location>
</feature>
<dbReference type="InterPro" id="IPR001478">
    <property type="entry name" value="PDZ"/>
</dbReference>
<name>V4ABY5_LOTGI</name>
<dbReference type="Pfam" id="PF00595">
    <property type="entry name" value="PDZ"/>
    <property type="match status" value="1"/>
</dbReference>
<feature type="region of interest" description="Disordered" evidence="1">
    <location>
        <begin position="151"/>
        <end position="170"/>
    </location>
</feature>
<dbReference type="RefSeq" id="XP_009058476.1">
    <property type="nucleotide sequence ID" value="XM_009060228.1"/>
</dbReference>
<dbReference type="GO" id="GO:0005886">
    <property type="term" value="C:plasma membrane"/>
    <property type="evidence" value="ECO:0007669"/>
    <property type="project" value="TreeGrafter"/>
</dbReference>
<dbReference type="STRING" id="225164.V4ABY5"/>
<evidence type="ECO:0000259" key="2">
    <source>
        <dbReference type="PROSITE" id="PS50106"/>
    </source>
</evidence>
<accession>V4ABY5</accession>
<evidence type="ECO:0000313" key="4">
    <source>
        <dbReference type="Proteomes" id="UP000030746"/>
    </source>
</evidence>
<evidence type="ECO:0000256" key="1">
    <source>
        <dbReference type="SAM" id="MobiDB-lite"/>
    </source>
</evidence>
<dbReference type="Pfam" id="PF00640">
    <property type="entry name" value="PID"/>
    <property type="match status" value="1"/>
</dbReference>
<dbReference type="SMART" id="SM00462">
    <property type="entry name" value="PTB"/>
    <property type="match status" value="1"/>
</dbReference>
<dbReference type="GO" id="GO:0005737">
    <property type="term" value="C:cytoplasm"/>
    <property type="evidence" value="ECO:0007669"/>
    <property type="project" value="TreeGrafter"/>
</dbReference>
<dbReference type="Gene3D" id="2.30.29.30">
    <property type="entry name" value="Pleckstrin-homology domain (PH domain)/Phosphotyrosine-binding domain (PTB)"/>
    <property type="match status" value="1"/>
</dbReference>
<dbReference type="PANTHER" id="PTHR45945">
    <property type="entry name" value="REGULATOR OF G-PROTEIN SIGNALING LOCO"/>
    <property type="match status" value="1"/>
</dbReference>
<dbReference type="InterPro" id="IPR036034">
    <property type="entry name" value="PDZ_sf"/>
</dbReference>
<reference evidence="3 4" key="1">
    <citation type="journal article" date="2013" name="Nature">
        <title>Insights into bilaterian evolution from three spiralian genomes.</title>
        <authorList>
            <person name="Simakov O."/>
            <person name="Marletaz F."/>
            <person name="Cho S.J."/>
            <person name="Edsinger-Gonzales E."/>
            <person name="Havlak P."/>
            <person name="Hellsten U."/>
            <person name="Kuo D.H."/>
            <person name="Larsson T."/>
            <person name="Lv J."/>
            <person name="Arendt D."/>
            <person name="Savage R."/>
            <person name="Osoegawa K."/>
            <person name="de Jong P."/>
            <person name="Grimwood J."/>
            <person name="Chapman J.A."/>
            <person name="Shapiro H."/>
            <person name="Aerts A."/>
            <person name="Otillar R.P."/>
            <person name="Terry A.Y."/>
            <person name="Boore J.L."/>
            <person name="Grigoriev I.V."/>
            <person name="Lindberg D.R."/>
            <person name="Seaver E.C."/>
            <person name="Weisblat D.A."/>
            <person name="Putnam N.H."/>
            <person name="Rokhsar D.S."/>
        </authorList>
    </citation>
    <scope>NUCLEOTIDE SEQUENCE [LARGE SCALE GENOMIC DNA]</scope>
</reference>
<dbReference type="SMART" id="SM00228">
    <property type="entry name" value="PDZ"/>
    <property type="match status" value="1"/>
</dbReference>
<dbReference type="KEGG" id="lgi:LOTGIDRAFT_122739"/>
<dbReference type="GO" id="GO:0008277">
    <property type="term" value="P:regulation of G protein-coupled receptor signaling pathway"/>
    <property type="evidence" value="ECO:0007669"/>
    <property type="project" value="TreeGrafter"/>
</dbReference>
<dbReference type="GO" id="GO:0005634">
    <property type="term" value="C:nucleus"/>
    <property type="evidence" value="ECO:0007669"/>
    <property type="project" value="TreeGrafter"/>
</dbReference>
<dbReference type="SUPFAM" id="SSF50156">
    <property type="entry name" value="PDZ domain-like"/>
    <property type="match status" value="1"/>
</dbReference>
<dbReference type="CDD" id="cd06710">
    <property type="entry name" value="PDZ_RGS12-like"/>
    <property type="match status" value="1"/>
</dbReference>
<dbReference type="PROSITE" id="PS50106">
    <property type="entry name" value="PDZ"/>
    <property type="match status" value="1"/>
</dbReference>
<feature type="region of interest" description="Disordered" evidence="1">
    <location>
        <begin position="361"/>
        <end position="416"/>
    </location>
</feature>
<sequence>MHGVKTVQVSRGKSGYGFTISGQHPCVLSCIVSGSPAEVMGLKPGDYVMSVNGENVSRSSHDSVVRMVGLSTGTLELQVAENLNDSDSSEEEYHPRVKSRFPNRSCRSISHHSNPNLYNNICDRNVGRGSVHHRERLYEDMTSGHLPMNIPAGHLPSDSLNSDNSEHSANFHEHSDVKAVVGYIGSIEMPSDATRPHQRLQSLRNAVRRLRKEKRIHTFVLMDVQNDGVKLTNMAGKIITQYPADRLAFSGVCPDDKRFFGIVTLHDQCDDISEYSNKNDNIGTTSSCHIFMVDPELRSHNAHSTKAQSFGFQCTIDPDNLSCQEFPRSCTHIILAVTNLYKGRQGENYENDIVQSQAFANPTRHPHRSSSNSSNSDSGLGFGREDNSNDRVFVVDMPAGESASTRPNAIGGSRGG</sequence>
<feature type="compositionally biased region" description="Low complexity" evidence="1">
    <location>
        <begin position="369"/>
        <end position="378"/>
    </location>
</feature>
<keyword evidence="4" id="KW-1185">Reference proteome</keyword>
<dbReference type="OrthoDB" id="196547at2759"/>
<dbReference type="SUPFAM" id="SSF50729">
    <property type="entry name" value="PH domain-like"/>
    <property type="match status" value="1"/>
</dbReference>
<dbReference type="GeneID" id="20232149"/>
<dbReference type="OMA" id="KQASHED"/>
<protein>
    <recommendedName>
        <fullName evidence="2">PDZ domain-containing protein</fullName>
    </recommendedName>
</protein>
<gene>
    <name evidence="3" type="ORF">LOTGIDRAFT_122739</name>
</gene>
<dbReference type="CTD" id="20232149"/>
<dbReference type="GO" id="GO:0005096">
    <property type="term" value="F:GTPase activator activity"/>
    <property type="evidence" value="ECO:0007669"/>
    <property type="project" value="InterPro"/>
</dbReference>
<dbReference type="InterPro" id="IPR011993">
    <property type="entry name" value="PH-like_dom_sf"/>
</dbReference>
<dbReference type="Proteomes" id="UP000030746">
    <property type="component" value="Unassembled WGS sequence"/>
</dbReference>
<dbReference type="AlphaFoldDB" id="V4ABY5"/>
<dbReference type="CDD" id="cd13162">
    <property type="entry name" value="PTB_RGS12"/>
    <property type="match status" value="1"/>
</dbReference>
<dbReference type="HOGENOM" id="CLU_661523_0_0_1"/>
<dbReference type="EMBL" id="KB202325">
    <property type="protein sequence ID" value="ESO90821.1"/>
    <property type="molecule type" value="Genomic_DNA"/>
</dbReference>
<dbReference type="InterPro" id="IPR006020">
    <property type="entry name" value="PTB/PI_dom"/>
</dbReference>
<dbReference type="PANTHER" id="PTHR45945:SF3">
    <property type="entry name" value="REGULATOR OF G-PROTEIN SIGNALING LOCO"/>
    <property type="match status" value="1"/>
</dbReference>
<proteinExistence type="predicted"/>